<proteinExistence type="predicted"/>
<reference evidence="1 2" key="1">
    <citation type="submission" date="2016-01" db="EMBL/GenBank/DDBJ databases">
        <authorList>
            <person name="Oliw E.H."/>
        </authorList>
    </citation>
    <scope>NUCLEOTIDE SEQUENCE [LARGE SCALE GENOMIC DNA]</scope>
    <source>
        <strain evidence="1 2">PSS_7772B</strain>
    </source>
</reference>
<gene>
    <name evidence="1" type="ORF">HMPREF3208_00062</name>
</gene>
<accession>A0A133P3A9</accession>
<evidence type="ECO:0000313" key="2">
    <source>
        <dbReference type="Proteomes" id="UP000070687"/>
    </source>
</evidence>
<protein>
    <submittedName>
        <fullName evidence="1">Uncharacterized protein</fullName>
    </submittedName>
</protein>
<comment type="caution">
    <text evidence="1">The sequence shown here is derived from an EMBL/GenBank/DDBJ whole genome shotgun (WGS) entry which is preliminary data.</text>
</comment>
<dbReference type="AlphaFoldDB" id="A0A133P3A9"/>
<name>A0A133P3A9_GARVA</name>
<dbReference type="EMBL" id="LRQB01000004">
    <property type="protein sequence ID" value="KXA22975.1"/>
    <property type="molecule type" value="Genomic_DNA"/>
</dbReference>
<dbReference type="Proteomes" id="UP000070687">
    <property type="component" value="Unassembled WGS sequence"/>
</dbReference>
<evidence type="ECO:0000313" key="1">
    <source>
        <dbReference type="EMBL" id="KXA22975.1"/>
    </source>
</evidence>
<sequence>MQHLTFQQRQTARQYYRTAFLLILRSYFRLYDSLHNSASCATLIRRLLGNFFTILFTSAGDENHRTLSSAHITKSTRIISIPNKSITLQLTLNTMYQLLTTMSSI</sequence>
<organism evidence="1 2">
    <name type="scientific">Gardnerella vaginalis</name>
    <dbReference type="NCBI Taxonomy" id="2702"/>
    <lineage>
        <taxon>Bacteria</taxon>
        <taxon>Bacillati</taxon>
        <taxon>Actinomycetota</taxon>
        <taxon>Actinomycetes</taxon>
        <taxon>Bifidobacteriales</taxon>
        <taxon>Bifidobacteriaceae</taxon>
        <taxon>Gardnerella</taxon>
    </lineage>
</organism>